<dbReference type="Pfam" id="PF04082">
    <property type="entry name" value="Fungal_trans"/>
    <property type="match status" value="1"/>
</dbReference>
<evidence type="ECO:0000256" key="2">
    <source>
        <dbReference type="ARBA" id="ARBA00006727"/>
    </source>
</evidence>
<dbReference type="InterPro" id="IPR001138">
    <property type="entry name" value="Zn2Cys6_DnaBD"/>
</dbReference>
<reference evidence="12" key="1">
    <citation type="journal article" date="2016" name="Genome Announc.">
        <title>Draft genome sequence of Aspergillus niger strain An76.</title>
        <authorList>
            <person name="Gong W."/>
            <person name="Cheng Z."/>
            <person name="Zhang H."/>
            <person name="Liu L."/>
            <person name="Gao P."/>
            <person name="Wang L."/>
        </authorList>
    </citation>
    <scope>NUCLEOTIDE SEQUENCE [LARGE SCALE GENOMIC DNA]</scope>
    <source>
        <strain evidence="12">An76</strain>
    </source>
</reference>
<comment type="caution">
    <text evidence="11">The sequence shown here is derived from an EMBL/GenBank/DDBJ whole genome shotgun (WGS) entry which is preliminary data.</text>
</comment>
<dbReference type="VEuPathDB" id="FungiDB:M747DRAFT_336602"/>
<evidence type="ECO:0000256" key="1">
    <source>
        <dbReference type="ARBA" id="ARBA00004141"/>
    </source>
</evidence>
<dbReference type="InterPro" id="IPR007219">
    <property type="entry name" value="XnlR_reg_dom"/>
</dbReference>
<dbReference type="Proteomes" id="UP000068243">
    <property type="component" value="Unassembled WGS sequence"/>
</dbReference>
<dbReference type="VEuPathDB" id="FungiDB:An14g01670"/>
<feature type="transmembrane region" description="Helical" evidence="9">
    <location>
        <begin position="924"/>
        <end position="944"/>
    </location>
</feature>
<dbReference type="PROSITE" id="PS50850">
    <property type="entry name" value="MFS"/>
    <property type="match status" value="1"/>
</dbReference>
<dbReference type="PANTHER" id="PTHR11360:SF284">
    <property type="entry name" value="EG:103B4.3 PROTEIN-RELATED"/>
    <property type="match status" value="1"/>
</dbReference>
<dbReference type="VEuPathDB" id="FungiDB:An14g01680"/>
<feature type="domain" description="Major facilitator superfamily (MFS) profile" evidence="10">
    <location>
        <begin position="558"/>
        <end position="982"/>
    </location>
</feature>
<dbReference type="InterPro" id="IPR036259">
    <property type="entry name" value="MFS_trans_sf"/>
</dbReference>
<accession>A0A100IKK2</accession>
<evidence type="ECO:0000313" key="11">
    <source>
        <dbReference type="EMBL" id="GAQ42962.1"/>
    </source>
</evidence>
<dbReference type="CDD" id="cd12148">
    <property type="entry name" value="fungal_TF_MHR"/>
    <property type="match status" value="1"/>
</dbReference>
<feature type="transmembrane region" description="Helical" evidence="9">
    <location>
        <begin position="604"/>
        <end position="625"/>
    </location>
</feature>
<dbReference type="CDD" id="cd17352">
    <property type="entry name" value="MFS_MCT_SLC16"/>
    <property type="match status" value="1"/>
</dbReference>
<evidence type="ECO:0000313" key="12">
    <source>
        <dbReference type="Proteomes" id="UP000068243"/>
    </source>
</evidence>
<evidence type="ECO:0000256" key="9">
    <source>
        <dbReference type="SAM" id="Phobius"/>
    </source>
</evidence>
<dbReference type="Pfam" id="PF07690">
    <property type="entry name" value="MFS_1"/>
    <property type="match status" value="1"/>
</dbReference>
<dbReference type="Gene3D" id="1.20.1250.20">
    <property type="entry name" value="MFS general substrate transporter like domains"/>
    <property type="match status" value="2"/>
</dbReference>
<feature type="transmembrane region" description="Helical" evidence="9">
    <location>
        <begin position="557"/>
        <end position="583"/>
    </location>
</feature>
<dbReference type="OrthoDB" id="3037908at2759"/>
<dbReference type="GO" id="GO:0000981">
    <property type="term" value="F:DNA-binding transcription factor activity, RNA polymerase II-specific"/>
    <property type="evidence" value="ECO:0007669"/>
    <property type="project" value="InterPro"/>
</dbReference>
<feature type="region of interest" description="Disordered" evidence="8">
    <location>
        <begin position="520"/>
        <end position="547"/>
    </location>
</feature>
<evidence type="ECO:0000259" key="10">
    <source>
        <dbReference type="PROSITE" id="PS50850"/>
    </source>
</evidence>
<feature type="transmembrane region" description="Helical" evidence="9">
    <location>
        <begin position="693"/>
        <end position="713"/>
    </location>
</feature>
<keyword evidence="9" id="KW-1133">Transmembrane helix</keyword>
<feature type="compositionally biased region" description="Basic and acidic residues" evidence="8">
    <location>
        <begin position="520"/>
        <end position="531"/>
    </location>
</feature>
<dbReference type="VEuPathDB" id="FungiDB:ATCC64974_1520"/>
<dbReference type="GO" id="GO:0009893">
    <property type="term" value="P:positive regulation of metabolic process"/>
    <property type="evidence" value="ECO:0007669"/>
    <property type="project" value="UniProtKB-ARBA"/>
</dbReference>
<dbReference type="GO" id="GO:0022857">
    <property type="term" value="F:transmembrane transporter activity"/>
    <property type="evidence" value="ECO:0007669"/>
    <property type="project" value="InterPro"/>
</dbReference>
<feature type="transmembrane region" description="Helical" evidence="9">
    <location>
        <begin position="725"/>
        <end position="746"/>
    </location>
</feature>
<dbReference type="VEuPathDB" id="FungiDB:ATCC64974_17360"/>
<dbReference type="EMBL" id="BCMY01000008">
    <property type="protein sequence ID" value="GAQ42962.1"/>
    <property type="molecule type" value="Genomic_DNA"/>
</dbReference>
<evidence type="ECO:0000256" key="6">
    <source>
        <dbReference type="ARBA" id="ARBA00023163"/>
    </source>
</evidence>
<dbReference type="PaxDb" id="5061-CADANGAP00010886"/>
<dbReference type="VEuPathDB" id="FungiDB:ASPNIDRAFT2_1099876"/>
<dbReference type="InterPro" id="IPR050327">
    <property type="entry name" value="Proton-linked_MCT"/>
</dbReference>
<dbReference type="VEuPathDB" id="FungiDB:ATCC64974_1530"/>
<organism evidence="11 12">
    <name type="scientific">Aspergillus niger</name>
    <dbReference type="NCBI Taxonomy" id="5061"/>
    <lineage>
        <taxon>Eukaryota</taxon>
        <taxon>Fungi</taxon>
        <taxon>Dikarya</taxon>
        <taxon>Ascomycota</taxon>
        <taxon>Pezizomycotina</taxon>
        <taxon>Eurotiomycetes</taxon>
        <taxon>Eurotiomycetidae</taxon>
        <taxon>Eurotiales</taxon>
        <taxon>Aspergillaceae</taxon>
        <taxon>Aspergillus</taxon>
        <taxon>Aspergillus subgen. Circumdati</taxon>
    </lineage>
</organism>
<dbReference type="VEuPathDB" id="FungiDB:ASPNIDRAFT2_1148963"/>
<keyword evidence="6" id="KW-0804">Transcription</keyword>
<dbReference type="SUPFAM" id="SSF57701">
    <property type="entry name" value="Zn2/Cys6 DNA-binding domain"/>
    <property type="match status" value="1"/>
</dbReference>
<dbReference type="VEuPathDB" id="FungiDB:M747DRAFT_7016"/>
<evidence type="ECO:0000256" key="5">
    <source>
        <dbReference type="ARBA" id="ARBA00023125"/>
    </source>
</evidence>
<dbReference type="Pfam" id="PF00172">
    <property type="entry name" value="Zn_clus"/>
    <property type="match status" value="1"/>
</dbReference>
<gene>
    <name evidence="11" type="ORF">ABL_05623</name>
</gene>
<evidence type="ECO:0000256" key="4">
    <source>
        <dbReference type="ARBA" id="ARBA00023015"/>
    </source>
</evidence>
<dbReference type="InterPro" id="IPR036864">
    <property type="entry name" value="Zn2-C6_fun-type_DNA-bd_sf"/>
</dbReference>
<feature type="transmembrane region" description="Helical" evidence="9">
    <location>
        <begin position="631"/>
        <end position="653"/>
    </location>
</feature>
<dbReference type="SUPFAM" id="SSF103473">
    <property type="entry name" value="MFS general substrate transporter"/>
    <property type="match status" value="1"/>
</dbReference>
<dbReference type="GO" id="GO:0008270">
    <property type="term" value="F:zinc ion binding"/>
    <property type="evidence" value="ECO:0007669"/>
    <property type="project" value="InterPro"/>
</dbReference>
<dbReference type="SMART" id="SM00906">
    <property type="entry name" value="Fungal_trans"/>
    <property type="match status" value="1"/>
</dbReference>
<dbReference type="CDD" id="cd00067">
    <property type="entry name" value="GAL4"/>
    <property type="match status" value="1"/>
</dbReference>
<dbReference type="PANTHER" id="PTHR11360">
    <property type="entry name" value="MONOCARBOXYLATE TRANSPORTER"/>
    <property type="match status" value="1"/>
</dbReference>
<proteinExistence type="inferred from homology"/>
<keyword evidence="3" id="KW-0479">Metal-binding</keyword>
<sequence length="987" mass="109072">MRCDGKHPQCINCSNAGITCVFNPQPSRRGPKKGHLKTLQVRIANLENVLFGRTQDPVSAETSTNGDVAAQPTVHSWNEEPQLNVLLNEFNAPAGAPSLYFDRAHVFVPILNARRYLSWTRDSNKSVSRRCLQYAMWTITTSMSAQLEHLCEPLYQSVRQLLGYLQLVDRDSEVDQIEHVQALLILAVYEFTHHNFRRGWVSAGQGIRLVQLMDLHKLDLGQAENTGSHQASTLEDLVCAEEKRRVFWVAYILDRLISLRHESPLTFDERIIATRLPAREEMFQTGQLSQMTGFLSKTIIEDRPLLKAELSEMVILASLCGKTVLHRQQAVAEQADCGISNSFWERHRWLDAVLIKKGRTISAVQPVTPTLPAEPVSLTPNLMIQSAILYHCMTLELLARATENSETLRQCRQRALLTVQEIIRLTEAVLQLSYFEISPFTPLPILLCAQVLMMYQETDASCVLQLQEVLGMVQNLANTNYLCREWVNQHSDLFDLEPDFVLAEEESHVMASQKIEVELSDRSRSAAEQRESSLPQNADRALNSRSEPVPEPVYPQWHYVAVVAAGFIVMLTTCAFVFSFGVYQSLYEEMAREPDTPFTGSTTALIDLIGTLAIALMSMAGPFAMSWAKLFSPQAVIIAGGWVFGIAYILASFSKALWHFALTQGLLLGIGTCMAYVPTMAVAPTWFSKRRGLAMGIIISGTGVGGMIWPPALRAMISHVGFRNALRISGCISLTTVTAAGSILRWEPKFHEQVKLQAAGSSSSRSHPRPKWIRLFSVPLVNWRVARSKRFTAQALGCFLQSAGYSTPLFFYAAYAQALGYSATTAANFITLSNASNFVSRIIIGYAADKLGRINALAATTLLSAVAVFAFWLPSSLVSSAAAHGLFIVFTILYGAFASAYISLFPASLVELFGVQHFTSVNGALYLVRGVGALLGTPLTGLLIPRGSALTESGTYERAAITVGVLLFAATVACFWVRAEVHGKWRV</sequence>
<dbReference type="InterPro" id="IPR011701">
    <property type="entry name" value="MFS"/>
</dbReference>
<feature type="transmembrane region" description="Helical" evidence="9">
    <location>
        <begin position="885"/>
        <end position="912"/>
    </location>
</feature>
<name>A0A100IKK2_ASPNG</name>
<feature type="transmembrane region" description="Helical" evidence="9">
    <location>
        <begin position="809"/>
        <end position="833"/>
    </location>
</feature>
<keyword evidence="5" id="KW-0238">DNA-binding</keyword>
<evidence type="ECO:0000256" key="7">
    <source>
        <dbReference type="ARBA" id="ARBA00023242"/>
    </source>
</evidence>
<dbReference type="GO" id="GO:0003677">
    <property type="term" value="F:DNA binding"/>
    <property type="evidence" value="ECO:0007669"/>
    <property type="project" value="UniProtKB-KW"/>
</dbReference>
<dbReference type="InterPro" id="IPR020846">
    <property type="entry name" value="MFS_dom"/>
</dbReference>
<keyword evidence="9" id="KW-0472">Membrane</keyword>
<comment type="subcellular location">
    <subcellularLocation>
        <location evidence="1">Membrane</location>
        <topology evidence="1">Multi-pass membrane protein</topology>
    </subcellularLocation>
</comment>
<protein>
    <submittedName>
        <fullName evidence="11">Monocarboxylate transporter</fullName>
    </submittedName>
</protein>
<dbReference type="GO" id="GO:0006351">
    <property type="term" value="P:DNA-templated transcription"/>
    <property type="evidence" value="ECO:0007669"/>
    <property type="project" value="InterPro"/>
</dbReference>
<feature type="transmembrane region" description="Helical" evidence="9">
    <location>
        <begin position="665"/>
        <end position="687"/>
    </location>
</feature>
<dbReference type="GO" id="GO:0016020">
    <property type="term" value="C:membrane"/>
    <property type="evidence" value="ECO:0007669"/>
    <property type="project" value="UniProtKB-SubCell"/>
</dbReference>
<feature type="transmembrane region" description="Helical" evidence="9">
    <location>
        <begin position="959"/>
        <end position="977"/>
    </location>
</feature>
<keyword evidence="4" id="KW-0805">Transcription regulation</keyword>
<evidence type="ECO:0000256" key="3">
    <source>
        <dbReference type="ARBA" id="ARBA00022723"/>
    </source>
</evidence>
<keyword evidence="9" id="KW-0812">Transmembrane</keyword>
<dbReference type="AlphaFoldDB" id="A0A100IKK2"/>
<keyword evidence="7" id="KW-0539">Nucleus</keyword>
<feature type="transmembrane region" description="Helical" evidence="9">
    <location>
        <begin position="854"/>
        <end position="873"/>
    </location>
</feature>
<evidence type="ECO:0000256" key="8">
    <source>
        <dbReference type="SAM" id="MobiDB-lite"/>
    </source>
</evidence>
<comment type="similarity">
    <text evidence="2">Belongs to the major facilitator superfamily. Monocarboxylate porter (TC 2.A.1.13) family.</text>
</comment>
<dbReference type="Gene3D" id="4.10.240.10">
    <property type="entry name" value="Zn(2)-C6 fungal-type DNA-binding domain"/>
    <property type="match status" value="1"/>
</dbReference>